<feature type="transmembrane region" description="Helical" evidence="1">
    <location>
        <begin position="284"/>
        <end position="309"/>
    </location>
</feature>
<accession>A0AAV5PDD2</accession>
<keyword evidence="1" id="KW-0812">Transmembrane</keyword>
<gene>
    <name evidence="3" type="ORF">ME0900_14380</name>
</gene>
<evidence type="ECO:0000256" key="1">
    <source>
        <dbReference type="SAM" id="Phobius"/>
    </source>
</evidence>
<dbReference type="InterPro" id="IPR015020">
    <property type="entry name" value="Rv2525c-like_Glyco_Hydro-like"/>
</dbReference>
<name>A0AAV5PDD2_LACDE</name>
<dbReference type="InterPro" id="IPR017853">
    <property type="entry name" value="GH"/>
</dbReference>
<feature type="domain" description="Rv2525c-like glycoside hydrolase-like" evidence="2">
    <location>
        <begin position="2"/>
        <end position="93"/>
    </location>
</feature>
<dbReference type="Pfam" id="PF08924">
    <property type="entry name" value="Rv2525c_GlyHyd-like"/>
    <property type="match status" value="1"/>
</dbReference>
<proteinExistence type="predicted"/>
<keyword evidence="1" id="KW-0472">Membrane</keyword>
<evidence type="ECO:0000259" key="2">
    <source>
        <dbReference type="Pfam" id="PF08924"/>
    </source>
</evidence>
<sequence length="322" mass="34642">MDVDIQDGDIEGTVVPYMRGIIDALKLSPYEPGIYGTRNVFLHGEEVGMKYSFVADMSYGWSGNLGFRMPTNWAFDQFTEYPIGSTDIDQVAASGKDAGVNKFVPQLYGTISYREVAADVLKDFGKSVSAEFNKKIELVDIPSLKISVELVNSLSVADESPAITISNGKLDSISFANWLQTSGHIKGNGVDAVVNEANKVISSASITNGNVAIEASINNSGESKLKFIYHILEAKDKQLDNELSVVITVTSKPTDLFTGTKIPNVDVPKLVTQSQTDQKSWETLIGFSTVVAIAGVSIFISGGTLSVLLDLIPQLFTGLLVG</sequence>
<evidence type="ECO:0000313" key="4">
    <source>
        <dbReference type="Proteomes" id="UP001165243"/>
    </source>
</evidence>
<dbReference type="Proteomes" id="UP001165243">
    <property type="component" value="Unassembled WGS sequence"/>
</dbReference>
<dbReference type="EMBL" id="BSWK01000023">
    <property type="protein sequence ID" value="GMB87065.1"/>
    <property type="molecule type" value="Genomic_DNA"/>
</dbReference>
<evidence type="ECO:0000313" key="3">
    <source>
        <dbReference type="EMBL" id="GMB87065.1"/>
    </source>
</evidence>
<reference evidence="3" key="1">
    <citation type="submission" date="2023-04" db="EMBL/GenBank/DDBJ databases">
        <title>Draft genome sequences of Lactobacillus delbrueckii subsp. bulgaricus ME-900 and ME-901 with improved acid tolerance.</title>
        <authorList>
            <person name="Ishida T."/>
            <person name="Yamamoto E."/>
            <person name="Koizumi A."/>
            <person name="Fujiwara S."/>
            <person name="Makino S."/>
            <person name="Kano H."/>
            <person name="Kimura K."/>
        </authorList>
    </citation>
    <scope>NUCLEOTIDE SEQUENCE</scope>
    <source>
        <strain evidence="3">ME-900</strain>
    </source>
</reference>
<dbReference type="Gene3D" id="3.20.20.80">
    <property type="entry name" value="Glycosidases"/>
    <property type="match status" value="1"/>
</dbReference>
<protein>
    <recommendedName>
        <fullName evidence="2">Rv2525c-like glycoside hydrolase-like domain-containing protein</fullName>
    </recommendedName>
</protein>
<dbReference type="RefSeq" id="WP_014565431.1">
    <property type="nucleotide sequence ID" value="NZ_BSWJ01000016.1"/>
</dbReference>
<comment type="caution">
    <text evidence="3">The sequence shown here is derived from an EMBL/GenBank/DDBJ whole genome shotgun (WGS) entry which is preliminary data.</text>
</comment>
<organism evidence="3 4">
    <name type="scientific">Lactobacillus delbrueckii subsp. bulgaricus</name>
    <dbReference type="NCBI Taxonomy" id="1585"/>
    <lineage>
        <taxon>Bacteria</taxon>
        <taxon>Bacillati</taxon>
        <taxon>Bacillota</taxon>
        <taxon>Bacilli</taxon>
        <taxon>Lactobacillales</taxon>
        <taxon>Lactobacillaceae</taxon>
        <taxon>Lactobacillus</taxon>
    </lineage>
</organism>
<dbReference type="SUPFAM" id="SSF51445">
    <property type="entry name" value="(Trans)glycosidases"/>
    <property type="match status" value="1"/>
</dbReference>
<keyword evidence="1" id="KW-1133">Transmembrane helix</keyword>
<dbReference type="AlphaFoldDB" id="A0AAV5PDD2"/>